<evidence type="ECO:0000256" key="8">
    <source>
        <dbReference type="ARBA" id="ARBA00022723"/>
    </source>
</evidence>
<feature type="compositionally biased region" description="Low complexity" evidence="13">
    <location>
        <begin position="232"/>
        <end position="241"/>
    </location>
</feature>
<dbReference type="GO" id="GO:0071011">
    <property type="term" value="C:precatalytic spliceosome"/>
    <property type="evidence" value="ECO:0007669"/>
    <property type="project" value="TreeGrafter"/>
</dbReference>
<evidence type="ECO:0000256" key="10">
    <source>
        <dbReference type="ARBA" id="ARBA00022786"/>
    </source>
</evidence>
<keyword evidence="10" id="KW-0833">Ubl conjugation pathway</keyword>
<dbReference type="SMART" id="SM00184">
    <property type="entry name" value="RING"/>
    <property type="match status" value="1"/>
</dbReference>
<dbReference type="InterPro" id="IPR018123">
    <property type="entry name" value="WWE-dom_subgr"/>
</dbReference>
<feature type="compositionally biased region" description="Basic residues" evidence="13">
    <location>
        <begin position="653"/>
        <end position="670"/>
    </location>
</feature>
<dbReference type="PROSITE" id="PS50918">
    <property type="entry name" value="WWE"/>
    <property type="match status" value="1"/>
</dbReference>
<dbReference type="PANTHER" id="PTHR46582:SF1">
    <property type="entry name" value="ZINC FINGER CCCH DOMAIN-CONTAINING PROTEIN 18"/>
    <property type="match status" value="1"/>
</dbReference>
<dbReference type="InterPro" id="IPR052647">
    <property type="entry name" value="Zinc_finger_CCCH-type"/>
</dbReference>
<feature type="compositionally biased region" description="Polar residues" evidence="13">
    <location>
        <begin position="200"/>
        <end position="212"/>
    </location>
</feature>
<dbReference type="SUPFAM" id="SSF90229">
    <property type="entry name" value="CCCH zinc finger"/>
    <property type="match status" value="1"/>
</dbReference>
<feature type="compositionally biased region" description="Basic and acidic residues" evidence="13">
    <location>
        <begin position="603"/>
        <end position="619"/>
    </location>
</feature>
<feature type="domain" description="WWE" evidence="16">
    <location>
        <begin position="83"/>
        <end position="159"/>
    </location>
</feature>
<dbReference type="Pfam" id="PF13920">
    <property type="entry name" value="zf-C3HC4_3"/>
    <property type="match status" value="1"/>
</dbReference>
<proteinExistence type="predicted"/>
<dbReference type="PROSITE" id="PS50089">
    <property type="entry name" value="ZF_RING_2"/>
    <property type="match status" value="1"/>
</dbReference>
<dbReference type="GO" id="GO:0003723">
    <property type="term" value="F:RNA binding"/>
    <property type="evidence" value="ECO:0007669"/>
    <property type="project" value="TreeGrafter"/>
</dbReference>
<feature type="compositionally biased region" description="Acidic residues" evidence="13">
    <location>
        <begin position="296"/>
        <end position="314"/>
    </location>
</feature>
<comment type="pathway">
    <text evidence="3">Protein modification; protein ubiquitination.</text>
</comment>
<evidence type="ECO:0000313" key="17">
    <source>
        <dbReference type="EMBL" id="KAH0813567.1"/>
    </source>
</evidence>
<feature type="compositionally biased region" description="Basic and acidic residues" evidence="13">
    <location>
        <begin position="266"/>
        <end position="295"/>
    </location>
</feature>
<feature type="compositionally biased region" description="Basic and acidic residues" evidence="13">
    <location>
        <begin position="812"/>
        <end position="824"/>
    </location>
</feature>
<keyword evidence="9 12" id="KW-0863">Zinc-finger</keyword>
<evidence type="ECO:0000256" key="9">
    <source>
        <dbReference type="ARBA" id="ARBA00022771"/>
    </source>
</evidence>
<evidence type="ECO:0000256" key="12">
    <source>
        <dbReference type="PROSITE-ProRule" id="PRU00723"/>
    </source>
</evidence>
<dbReference type="InterPro" id="IPR000571">
    <property type="entry name" value="Znf_CCCH"/>
</dbReference>
<dbReference type="InterPro" id="IPR044110">
    <property type="entry name" value="RING-HC_RNF146"/>
</dbReference>
<dbReference type="Gene3D" id="4.10.1000.10">
    <property type="entry name" value="Zinc finger, CCCH-type"/>
    <property type="match status" value="1"/>
</dbReference>
<dbReference type="GO" id="GO:0008270">
    <property type="term" value="F:zinc ion binding"/>
    <property type="evidence" value="ECO:0007669"/>
    <property type="project" value="UniProtKB-KW"/>
</dbReference>
<dbReference type="InterPro" id="IPR037197">
    <property type="entry name" value="WWE_dom_sf"/>
</dbReference>
<dbReference type="InterPro" id="IPR013083">
    <property type="entry name" value="Znf_RING/FYVE/PHD"/>
</dbReference>
<sequence length="1055" mass="119189">MAEAAYKDGSGEPVTQESTEKSDNLECAVCLQNCVHPAKLPCGHIFCFLCVKGIANQSKKCAMCRQEIPRDFIEQPNLLERPQQTETHEGFDGGYQWFYEGRNGWWQYDERTSKELESSYKRGERTCECLIAGFLYIIDLEGMLQMRRNEPSRKRRIKRDFATIPKKGIAGLRTEEFTSDSLTELGNTEGRIDDSAVPVTPSNTPQSPTSGRESPREEHDLQRSDNEDGNTSDSSMASVDSSSRKNKNITKNVDTQPEEISDGDMESDHEKEPEDTKEKEITIPRREININHEDLSDVSDLDESIGGPSDDDHEDKDGKKLNGDAKKDDNEGNIPEKSNRPEDGEEQLDFEAEDGECEMEEKKEKDEKDSVSIVEDGETAEQKEKERDELEEGEVTDEDEVRPEETEPRPVCRFFSRGQCTWGASCRFLHPGVTDKGNYTMFELIRPVVPGEYGREERSYTRPEPAPIESAWERGLRTAKEMLRKSIKRKEQDIDFEEKKMNLSLAQEEFDKENGYYGRVASPEPRYVRHVPVEYPPVVRPPPTEEYYGRRQVIYEPDFVPPPARERVRTYRELPSHRMPDYYNNKYEDEPAPTSTKTRKPKREVIVQRAEERPVRGDEWSDPWMRSKSPAGRKGAGRKRSYSSGSSYSSSRSRSRSHNKRPARSHRSRHVSPSVIVSERKAANERAALMNPPAPRKRAPSPGMMRVSATNPPAPVKEDQFGRTRSKMAIAAALARVKGRRRSSKSSSDSSGSSSSDSDSSGSSSSSSREGSSPRRASGVDISIAKAMDALKGSSSEKRQIKLNLKNPVGTRKPEISDIARKTEALQGKKRTASSPPPIDPKSKKATSRREELLKQLKAVEDAIAKKRSKIGRKQSKRKRERRSESELRPRTGQANITVGTLAIRGKWLSFCKQTAVDITWRPPLPAPARAPRPDRTDVLSTRFGQGPQGHGVSCFLLPGSLPFPCPLTLNIASAAPFLLMLVTTRPRDHNIYHILHLPKPEFARLCMLKSLKVVTCTILFFFHCKLKKNSKPARSQRLTQMALIVPFKMDLMCH</sequence>
<dbReference type="Gene3D" id="3.30.720.50">
    <property type="match status" value="1"/>
</dbReference>
<dbReference type="PROSITE" id="PS50103">
    <property type="entry name" value="ZF_C3H1"/>
    <property type="match status" value="1"/>
</dbReference>
<feature type="compositionally biased region" description="Basic and acidic residues" evidence="13">
    <location>
        <begin position="315"/>
        <end position="330"/>
    </location>
</feature>
<keyword evidence="8 12" id="KW-0479">Metal-binding</keyword>
<dbReference type="EMBL" id="JABDTM020025159">
    <property type="protein sequence ID" value="KAH0813567.1"/>
    <property type="molecule type" value="Genomic_DNA"/>
</dbReference>
<keyword evidence="5" id="KW-0963">Cytoplasm</keyword>
<dbReference type="GO" id="GO:0016055">
    <property type="term" value="P:Wnt signaling pathway"/>
    <property type="evidence" value="ECO:0007669"/>
    <property type="project" value="UniProtKB-KW"/>
</dbReference>
<name>A0A8J6HFR7_TENMO</name>
<reference evidence="17" key="2">
    <citation type="submission" date="2021-08" db="EMBL/GenBank/DDBJ databases">
        <authorList>
            <person name="Eriksson T."/>
        </authorList>
    </citation>
    <scope>NUCLEOTIDE SEQUENCE</scope>
    <source>
        <strain evidence="17">Stoneville</strain>
        <tissue evidence="17">Whole head</tissue>
    </source>
</reference>
<protein>
    <recommendedName>
        <fullName evidence="4">RING-type E3 ubiquitin transferase</fullName>
        <ecNumber evidence="4">2.3.2.27</ecNumber>
    </recommendedName>
</protein>
<evidence type="ECO:0000313" key="18">
    <source>
        <dbReference type="Proteomes" id="UP000719412"/>
    </source>
</evidence>
<evidence type="ECO:0000259" key="14">
    <source>
        <dbReference type="PROSITE" id="PS50089"/>
    </source>
</evidence>
<dbReference type="SMART" id="SM00678">
    <property type="entry name" value="WWE"/>
    <property type="match status" value="1"/>
</dbReference>
<evidence type="ECO:0000256" key="7">
    <source>
        <dbReference type="ARBA" id="ARBA00022687"/>
    </source>
</evidence>
<keyword evidence="6" id="KW-0808">Transferase</keyword>
<keyword evidence="18" id="KW-1185">Reference proteome</keyword>
<dbReference type="InterPro" id="IPR004170">
    <property type="entry name" value="WWE_dom"/>
</dbReference>
<feature type="compositionally biased region" description="Low complexity" evidence="13">
    <location>
        <begin position="745"/>
        <end position="779"/>
    </location>
</feature>
<evidence type="ECO:0000259" key="15">
    <source>
        <dbReference type="PROSITE" id="PS50103"/>
    </source>
</evidence>
<comment type="caution">
    <text evidence="17">The sequence shown here is derived from an EMBL/GenBank/DDBJ whole genome shotgun (WGS) entry which is preliminary data.</text>
</comment>
<gene>
    <name evidence="17" type="ORF">GEV33_009226</name>
</gene>
<dbReference type="InterPro" id="IPR036855">
    <property type="entry name" value="Znf_CCCH_sf"/>
</dbReference>
<evidence type="ECO:0000256" key="6">
    <source>
        <dbReference type="ARBA" id="ARBA00022679"/>
    </source>
</evidence>
<dbReference type="Gene3D" id="3.30.40.10">
    <property type="entry name" value="Zinc/RING finger domain, C3HC4 (zinc finger)"/>
    <property type="match status" value="1"/>
</dbReference>
<feature type="region of interest" description="Disordered" evidence="13">
    <location>
        <begin position="866"/>
        <end position="892"/>
    </location>
</feature>
<feature type="compositionally biased region" description="Acidic residues" evidence="13">
    <location>
        <begin position="343"/>
        <end position="359"/>
    </location>
</feature>
<dbReference type="SUPFAM" id="SSF117839">
    <property type="entry name" value="WWE domain"/>
    <property type="match status" value="1"/>
</dbReference>
<feature type="compositionally biased region" description="Acidic residues" evidence="13">
    <location>
        <begin position="256"/>
        <end position="265"/>
    </location>
</feature>
<dbReference type="GO" id="GO:0005829">
    <property type="term" value="C:cytosol"/>
    <property type="evidence" value="ECO:0007669"/>
    <property type="project" value="UniProtKB-SubCell"/>
</dbReference>
<dbReference type="EC" id="2.3.2.27" evidence="4"/>
<evidence type="ECO:0000259" key="16">
    <source>
        <dbReference type="PROSITE" id="PS50918"/>
    </source>
</evidence>
<feature type="domain" description="C3H1-type" evidence="15">
    <location>
        <begin position="406"/>
        <end position="433"/>
    </location>
</feature>
<comment type="subcellular location">
    <subcellularLocation>
        <location evidence="2">Cytoplasm</location>
        <location evidence="2">Cytosol</location>
    </subcellularLocation>
</comment>
<evidence type="ECO:0000256" key="13">
    <source>
        <dbReference type="SAM" id="MobiDB-lite"/>
    </source>
</evidence>
<dbReference type="FunFam" id="3.30.720.50:FF:000003">
    <property type="entry name" value="E3 ubiquitin-protein ligase RNF146"/>
    <property type="match status" value="1"/>
</dbReference>
<dbReference type="InterPro" id="IPR001841">
    <property type="entry name" value="Znf_RING"/>
</dbReference>
<feature type="compositionally biased region" description="Acidic residues" evidence="13">
    <location>
        <begin position="389"/>
        <end position="402"/>
    </location>
</feature>
<dbReference type="InterPro" id="IPR041367">
    <property type="entry name" value="Znf-CCCH_4"/>
</dbReference>
<dbReference type="Proteomes" id="UP000719412">
    <property type="component" value="Unassembled WGS sequence"/>
</dbReference>
<evidence type="ECO:0000256" key="11">
    <source>
        <dbReference type="ARBA" id="ARBA00022833"/>
    </source>
</evidence>
<evidence type="ECO:0000256" key="4">
    <source>
        <dbReference type="ARBA" id="ARBA00012483"/>
    </source>
</evidence>
<feature type="compositionally biased region" description="Basic and acidic residues" evidence="13">
    <location>
        <begin position="564"/>
        <end position="580"/>
    </location>
</feature>
<feature type="region of interest" description="Disordered" evidence="13">
    <location>
        <begin position="564"/>
        <end position="851"/>
    </location>
</feature>
<feature type="compositionally biased region" description="Basic and acidic residues" evidence="13">
    <location>
        <begin position="360"/>
        <end position="370"/>
    </location>
</feature>
<evidence type="ECO:0000256" key="2">
    <source>
        <dbReference type="ARBA" id="ARBA00004514"/>
    </source>
</evidence>
<dbReference type="GO" id="GO:0061630">
    <property type="term" value="F:ubiquitin protein ligase activity"/>
    <property type="evidence" value="ECO:0007669"/>
    <property type="project" value="UniProtKB-EC"/>
</dbReference>
<organism evidence="17 18">
    <name type="scientific">Tenebrio molitor</name>
    <name type="common">Yellow mealworm beetle</name>
    <dbReference type="NCBI Taxonomy" id="7067"/>
    <lineage>
        <taxon>Eukaryota</taxon>
        <taxon>Metazoa</taxon>
        <taxon>Ecdysozoa</taxon>
        <taxon>Arthropoda</taxon>
        <taxon>Hexapoda</taxon>
        <taxon>Insecta</taxon>
        <taxon>Pterygota</taxon>
        <taxon>Neoptera</taxon>
        <taxon>Endopterygota</taxon>
        <taxon>Coleoptera</taxon>
        <taxon>Polyphaga</taxon>
        <taxon>Cucujiformia</taxon>
        <taxon>Tenebrionidae</taxon>
        <taxon>Tenebrio</taxon>
    </lineage>
</organism>
<dbReference type="AlphaFoldDB" id="A0A8J6HFR7"/>
<keyword evidence="7" id="KW-0879">Wnt signaling pathway</keyword>
<evidence type="ECO:0000256" key="5">
    <source>
        <dbReference type="ARBA" id="ARBA00022490"/>
    </source>
</evidence>
<feature type="region of interest" description="Disordered" evidence="13">
    <location>
        <begin position="184"/>
        <end position="409"/>
    </location>
</feature>
<dbReference type="Pfam" id="PF02825">
    <property type="entry name" value="WWE"/>
    <property type="match status" value="1"/>
</dbReference>
<reference evidence="17" key="1">
    <citation type="journal article" date="2020" name="J Insects Food Feed">
        <title>The yellow mealworm (Tenebrio molitor) genome: a resource for the emerging insects as food and feed industry.</title>
        <authorList>
            <person name="Eriksson T."/>
            <person name="Andere A."/>
            <person name="Kelstrup H."/>
            <person name="Emery V."/>
            <person name="Picard C."/>
        </authorList>
    </citation>
    <scope>NUCLEOTIDE SEQUENCE</scope>
    <source>
        <strain evidence="17">Stoneville</strain>
        <tissue evidence="17">Whole head</tissue>
    </source>
</reference>
<dbReference type="SUPFAM" id="SSF57850">
    <property type="entry name" value="RING/U-box"/>
    <property type="match status" value="1"/>
</dbReference>
<dbReference type="PANTHER" id="PTHR46582">
    <property type="entry name" value="ZINC FINGER CCCH DOMAIN-CONTAINING PROTEIN 18"/>
    <property type="match status" value="1"/>
</dbReference>
<feature type="compositionally biased region" description="Basic and acidic residues" evidence="13">
    <location>
        <begin position="213"/>
        <end position="226"/>
    </location>
</feature>
<dbReference type="CDD" id="cd16546">
    <property type="entry name" value="RING-HC_RNF146"/>
    <property type="match status" value="1"/>
</dbReference>
<accession>A0A8J6HFR7</accession>
<feature type="domain" description="RING-type" evidence="14">
    <location>
        <begin position="27"/>
        <end position="65"/>
    </location>
</feature>
<dbReference type="Pfam" id="PF18044">
    <property type="entry name" value="zf-CCCH_4"/>
    <property type="match status" value="1"/>
</dbReference>
<comment type="catalytic activity">
    <reaction evidence="1">
        <text>S-ubiquitinyl-[E2 ubiquitin-conjugating enzyme]-L-cysteine + [acceptor protein]-L-lysine = [E2 ubiquitin-conjugating enzyme]-L-cysteine + N(6)-ubiquitinyl-[acceptor protein]-L-lysine.</text>
        <dbReference type="EC" id="2.3.2.27"/>
    </reaction>
</comment>
<feature type="zinc finger region" description="C3H1-type" evidence="12">
    <location>
        <begin position="406"/>
        <end position="433"/>
    </location>
</feature>
<dbReference type="InterPro" id="IPR017907">
    <property type="entry name" value="Znf_RING_CS"/>
</dbReference>
<evidence type="ECO:0000256" key="1">
    <source>
        <dbReference type="ARBA" id="ARBA00000900"/>
    </source>
</evidence>
<dbReference type="SMART" id="SM00356">
    <property type="entry name" value="ZnF_C3H1"/>
    <property type="match status" value="1"/>
</dbReference>
<feature type="compositionally biased region" description="Low complexity" evidence="13">
    <location>
        <begin position="642"/>
        <end position="652"/>
    </location>
</feature>
<keyword evidence="11 12" id="KW-0862">Zinc</keyword>
<evidence type="ECO:0000256" key="3">
    <source>
        <dbReference type="ARBA" id="ARBA00004906"/>
    </source>
</evidence>
<dbReference type="PROSITE" id="PS00518">
    <property type="entry name" value="ZF_RING_1"/>
    <property type="match status" value="1"/>
</dbReference>
<feature type="compositionally biased region" description="Basic residues" evidence="13">
    <location>
        <begin position="866"/>
        <end position="881"/>
    </location>
</feature>